<accession>A0A9Q0K1P1</accession>
<comment type="caution">
    <text evidence="1">The sequence shown here is derived from an EMBL/GenBank/DDBJ whole genome shotgun (WGS) entry which is preliminary data.</text>
</comment>
<protein>
    <submittedName>
        <fullName evidence="1">Uncharacterized protein</fullName>
    </submittedName>
</protein>
<keyword evidence="2" id="KW-1185">Reference proteome</keyword>
<evidence type="ECO:0000313" key="2">
    <source>
        <dbReference type="Proteomes" id="UP001141806"/>
    </source>
</evidence>
<reference evidence="1" key="1">
    <citation type="journal article" date="2023" name="Plant J.">
        <title>The genome of the king protea, Protea cynaroides.</title>
        <authorList>
            <person name="Chang J."/>
            <person name="Duong T.A."/>
            <person name="Schoeman C."/>
            <person name="Ma X."/>
            <person name="Roodt D."/>
            <person name="Barker N."/>
            <person name="Li Z."/>
            <person name="Van de Peer Y."/>
            <person name="Mizrachi E."/>
        </authorList>
    </citation>
    <scope>NUCLEOTIDE SEQUENCE</scope>
    <source>
        <tissue evidence="1">Young leaves</tissue>
    </source>
</reference>
<sequence>MILPPRSSLSVVHVYRAADRALDGRASANWMTKTLHFFTIGNILPSLLFPPNSVLKLSSQIPSCTSQNDFTRNCDLWGTNLQWSCIVDMAGLWIMDLKPPAKIGLS</sequence>
<name>A0A9Q0K1P1_9MAGN</name>
<dbReference type="AlphaFoldDB" id="A0A9Q0K1P1"/>
<proteinExistence type="predicted"/>
<gene>
    <name evidence="1" type="ORF">NE237_020469</name>
</gene>
<organism evidence="1 2">
    <name type="scientific">Protea cynaroides</name>
    <dbReference type="NCBI Taxonomy" id="273540"/>
    <lineage>
        <taxon>Eukaryota</taxon>
        <taxon>Viridiplantae</taxon>
        <taxon>Streptophyta</taxon>
        <taxon>Embryophyta</taxon>
        <taxon>Tracheophyta</taxon>
        <taxon>Spermatophyta</taxon>
        <taxon>Magnoliopsida</taxon>
        <taxon>Proteales</taxon>
        <taxon>Proteaceae</taxon>
        <taxon>Protea</taxon>
    </lineage>
</organism>
<dbReference type="EMBL" id="JAMYWD010000009">
    <property type="protein sequence ID" value="KAJ4960559.1"/>
    <property type="molecule type" value="Genomic_DNA"/>
</dbReference>
<dbReference type="Proteomes" id="UP001141806">
    <property type="component" value="Unassembled WGS sequence"/>
</dbReference>
<evidence type="ECO:0000313" key="1">
    <source>
        <dbReference type="EMBL" id="KAJ4960559.1"/>
    </source>
</evidence>